<evidence type="ECO:0000313" key="2">
    <source>
        <dbReference type="Proteomes" id="UP001056778"/>
    </source>
</evidence>
<dbReference type="Proteomes" id="UP001056778">
    <property type="component" value="Chromosome 3"/>
</dbReference>
<evidence type="ECO:0000313" key="1">
    <source>
        <dbReference type="EMBL" id="KAI4465309.1"/>
    </source>
</evidence>
<name>A0ACB9TEU9_HOLOL</name>
<protein>
    <submittedName>
        <fullName evidence="1">Large subunit gtpase 1 -related</fullName>
    </submittedName>
</protein>
<reference evidence="1" key="1">
    <citation type="submission" date="2022-04" db="EMBL/GenBank/DDBJ databases">
        <title>Chromosome-scale genome assembly of Holotrichia oblita Faldermann.</title>
        <authorList>
            <person name="Rongchong L."/>
        </authorList>
    </citation>
    <scope>NUCLEOTIDE SEQUENCE</scope>
    <source>
        <strain evidence="1">81SQS9</strain>
    </source>
</reference>
<dbReference type="EMBL" id="CM043017">
    <property type="protein sequence ID" value="KAI4465309.1"/>
    <property type="molecule type" value="Genomic_DNA"/>
</dbReference>
<sequence length="130" mass="14977">MTANGQPDNPRAARLIIKDFISGKLLYVHSPPGTKDDDFHNWPPQKYSNKVLAPREIKAVKSHRITTEELDNTFFNASRNGVHTKGEKTGSSSTQYPQGSNEKPWKQFNRHANKKKREKLRRVYAHLDQH</sequence>
<comment type="caution">
    <text evidence="1">The sequence shown here is derived from an EMBL/GenBank/DDBJ whole genome shotgun (WGS) entry which is preliminary data.</text>
</comment>
<proteinExistence type="predicted"/>
<accession>A0ACB9TEU9</accession>
<gene>
    <name evidence="1" type="ORF">MML48_3g00009851</name>
</gene>
<organism evidence="1 2">
    <name type="scientific">Holotrichia oblita</name>
    <name type="common">Chafer beetle</name>
    <dbReference type="NCBI Taxonomy" id="644536"/>
    <lineage>
        <taxon>Eukaryota</taxon>
        <taxon>Metazoa</taxon>
        <taxon>Ecdysozoa</taxon>
        <taxon>Arthropoda</taxon>
        <taxon>Hexapoda</taxon>
        <taxon>Insecta</taxon>
        <taxon>Pterygota</taxon>
        <taxon>Neoptera</taxon>
        <taxon>Endopterygota</taxon>
        <taxon>Coleoptera</taxon>
        <taxon>Polyphaga</taxon>
        <taxon>Scarabaeiformia</taxon>
        <taxon>Scarabaeidae</taxon>
        <taxon>Melolonthinae</taxon>
        <taxon>Holotrichia</taxon>
    </lineage>
</organism>
<keyword evidence="2" id="KW-1185">Reference proteome</keyword>